<dbReference type="EMBL" id="BK016108">
    <property type="protein sequence ID" value="DAF95328.1"/>
    <property type="molecule type" value="Genomic_DNA"/>
</dbReference>
<keyword evidence="1" id="KW-1133">Transmembrane helix</keyword>
<protein>
    <submittedName>
        <fullName evidence="2">Uncharacterized protein</fullName>
    </submittedName>
</protein>
<name>A0A8S5ULG3_9VIRU</name>
<evidence type="ECO:0000256" key="1">
    <source>
        <dbReference type="SAM" id="Phobius"/>
    </source>
</evidence>
<accession>A0A8S5ULG3</accession>
<proteinExistence type="predicted"/>
<sequence>MSYRRKETTALILLFFIVFVLSLVAMSSAAVVVIIICKIFSISNIIQGVAIVVVVNSLIMTATLIGRELVER</sequence>
<reference evidence="2" key="1">
    <citation type="journal article" date="2021" name="Proc. Natl. Acad. Sci. U.S.A.">
        <title>A Catalog of Tens of Thousands of Viruses from Human Metagenomes Reveals Hidden Associations with Chronic Diseases.</title>
        <authorList>
            <person name="Tisza M.J."/>
            <person name="Buck C.B."/>
        </authorList>
    </citation>
    <scope>NUCLEOTIDE SEQUENCE</scope>
    <source>
        <strain evidence="2">CtOz71</strain>
    </source>
</reference>
<organism evidence="2">
    <name type="scientific">Phage sp. ctOz71</name>
    <dbReference type="NCBI Taxonomy" id="2825793"/>
    <lineage>
        <taxon>Viruses</taxon>
    </lineage>
</organism>
<keyword evidence="1" id="KW-0472">Membrane</keyword>
<feature type="transmembrane region" description="Helical" evidence="1">
    <location>
        <begin position="45"/>
        <end position="66"/>
    </location>
</feature>
<evidence type="ECO:0000313" key="2">
    <source>
        <dbReference type="EMBL" id="DAF95328.1"/>
    </source>
</evidence>
<keyword evidence="1" id="KW-0812">Transmembrane</keyword>